<keyword evidence="2" id="KW-1185">Reference proteome</keyword>
<name>A0A165LM22_EXIGL</name>
<evidence type="ECO:0008006" key="3">
    <source>
        <dbReference type="Google" id="ProtNLM"/>
    </source>
</evidence>
<gene>
    <name evidence="1" type="ORF">EXIGLDRAFT_333028</name>
</gene>
<evidence type="ECO:0000313" key="2">
    <source>
        <dbReference type="Proteomes" id="UP000077266"/>
    </source>
</evidence>
<dbReference type="EMBL" id="KV425923">
    <property type="protein sequence ID" value="KZV98038.1"/>
    <property type="molecule type" value="Genomic_DNA"/>
</dbReference>
<protein>
    <recommendedName>
        <fullName evidence="3">F-box domain-containing protein</fullName>
    </recommendedName>
</protein>
<dbReference type="InParanoid" id="A0A165LM22"/>
<reference evidence="1 2" key="1">
    <citation type="journal article" date="2016" name="Mol. Biol. Evol.">
        <title>Comparative Genomics of Early-Diverging Mushroom-Forming Fungi Provides Insights into the Origins of Lignocellulose Decay Capabilities.</title>
        <authorList>
            <person name="Nagy L.G."/>
            <person name="Riley R."/>
            <person name="Tritt A."/>
            <person name="Adam C."/>
            <person name="Daum C."/>
            <person name="Floudas D."/>
            <person name="Sun H."/>
            <person name="Yadav J.S."/>
            <person name="Pangilinan J."/>
            <person name="Larsson K.H."/>
            <person name="Matsuura K."/>
            <person name="Barry K."/>
            <person name="Labutti K."/>
            <person name="Kuo R."/>
            <person name="Ohm R.A."/>
            <person name="Bhattacharya S.S."/>
            <person name="Shirouzu T."/>
            <person name="Yoshinaga Y."/>
            <person name="Martin F.M."/>
            <person name="Grigoriev I.V."/>
            <person name="Hibbett D.S."/>
        </authorList>
    </citation>
    <scope>NUCLEOTIDE SEQUENCE [LARGE SCALE GENOMIC DNA]</scope>
    <source>
        <strain evidence="1 2">HHB12029</strain>
    </source>
</reference>
<organism evidence="1 2">
    <name type="scientific">Exidia glandulosa HHB12029</name>
    <dbReference type="NCBI Taxonomy" id="1314781"/>
    <lineage>
        <taxon>Eukaryota</taxon>
        <taxon>Fungi</taxon>
        <taxon>Dikarya</taxon>
        <taxon>Basidiomycota</taxon>
        <taxon>Agaricomycotina</taxon>
        <taxon>Agaricomycetes</taxon>
        <taxon>Auriculariales</taxon>
        <taxon>Exidiaceae</taxon>
        <taxon>Exidia</taxon>
    </lineage>
</organism>
<dbReference type="AlphaFoldDB" id="A0A165LM22"/>
<accession>A0A165LM22</accession>
<sequence>MQNLIALPHELHLLVAEHAARSNFYLRAGWVASLCLVCHSFRQVVTPILYDIIFLRPTTNLQHLVDLASQRPTPLAHTRVLHVSGQSLGQHLRPGDHIREMVDRIVSAMPHLDAVHGRGWVFESILGRLDKRVLSWVSIADPISWSSEMFVEVANTAARLHINVRTAAWPWQKISALRAEYLIIDALIIHKLSDDNVVPFLRGVEALLEASTSLRRVLLRVRRSKLGNDIEALAIQRFVHWAEQQRDPRIWIDPVPRIYKAADSTSPFPFDHLHEQDTLAGNALWLTGQQCVQVTPQ</sequence>
<dbReference type="Proteomes" id="UP000077266">
    <property type="component" value="Unassembled WGS sequence"/>
</dbReference>
<proteinExistence type="predicted"/>
<evidence type="ECO:0000313" key="1">
    <source>
        <dbReference type="EMBL" id="KZV98038.1"/>
    </source>
</evidence>